<dbReference type="Pfam" id="PF00248">
    <property type="entry name" value="Aldo_ket_red"/>
    <property type="match status" value="1"/>
</dbReference>
<dbReference type="InterPro" id="IPR018170">
    <property type="entry name" value="Aldo/ket_reductase_CS"/>
</dbReference>
<evidence type="ECO:0000313" key="8">
    <source>
        <dbReference type="EMBL" id="KAG6501459.1"/>
    </source>
</evidence>
<dbReference type="InterPro" id="IPR023210">
    <property type="entry name" value="NADP_OxRdtase_dom"/>
</dbReference>
<dbReference type="SUPFAM" id="SSF51430">
    <property type="entry name" value="NAD(P)-linked oxidoreductase"/>
    <property type="match status" value="1"/>
</dbReference>
<dbReference type="PROSITE" id="PS00063">
    <property type="entry name" value="ALDOKETO_REDUCTASE_3"/>
    <property type="match status" value="1"/>
</dbReference>
<dbReference type="AlphaFoldDB" id="A0A8J5KYQ2"/>
<dbReference type="PRINTS" id="PR00069">
    <property type="entry name" value="ALDKETRDTASE"/>
</dbReference>
<dbReference type="PROSITE" id="PS00798">
    <property type="entry name" value="ALDOKETO_REDUCTASE_1"/>
    <property type="match status" value="1"/>
</dbReference>
<dbReference type="InterPro" id="IPR036812">
    <property type="entry name" value="NAD(P)_OxRdtase_dom_sf"/>
</dbReference>
<dbReference type="PANTHER" id="PTHR11732">
    <property type="entry name" value="ALDO/KETO REDUCTASE"/>
    <property type="match status" value="1"/>
</dbReference>
<name>A0A8J5KYQ2_ZINOF</name>
<dbReference type="PROSITE" id="PS00062">
    <property type="entry name" value="ALDOKETO_REDUCTASE_2"/>
    <property type="match status" value="1"/>
</dbReference>
<proteinExistence type="inferred from homology"/>
<organism evidence="8 9">
    <name type="scientific">Zingiber officinale</name>
    <name type="common">Ginger</name>
    <name type="synonym">Amomum zingiber</name>
    <dbReference type="NCBI Taxonomy" id="94328"/>
    <lineage>
        <taxon>Eukaryota</taxon>
        <taxon>Viridiplantae</taxon>
        <taxon>Streptophyta</taxon>
        <taxon>Embryophyta</taxon>
        <taxon>Tracheophyta</taxon>
        <taxon>Spermatophyta</taxon>
        <taxon>Magnoliopsida</taxon>
        <taxon>Liliopsida</taxon>
        <taxon>Zingiberales</taxon>
        <taxon>Zingiberaceae</taxon>
        <taxon>Zingiber</taxon>
    </lineage>
</organism>
<evidence type="ECO:0000256" key="1">
    <source>
        <dbReference type="ARBA" id="ARBA00007905"/>
    </source>
</evidence>
<dbReference type="InterPro" id="IPR020471">
    <property type="entry name" value="AKR"/>
</dbReference>
<evidence type="ECO:0000256" key="2">
    <source>
        <dbReference type="ARBA" id="ARBA00023002"/>
    </source>
</evidence>
<dbReference type="GO" id="GO:0033707">
    <property type="term" value="F:3''-deamino-3''-oxonicotianamine reductase activity"/>
    <property type="evidence" value="ECO:0007669"/>
    <property type="project" value="UniProtKB-ARBA"/>
</dbReference>
<keyword evidence="9" id="KW-1185">Reference proteome</keyword>
<evidence type="ECO:0000313" key="7">
    <source>
        <dbReference type="EMBL" id="KAG6497500.1"/>
    </source>
</evidence>
<protein>
    <recommendedName>
        <fullName evidence="6">NADP-dependent oxidoreductase domain-containing protein</fullName>
    </recommendedName>
</protein>
<evidence type="ECO:0000256" key="3">
    <source>
        <dbReference type="PIRSR" id="PIRSR000097-1"/>
    </source>
</evidence>
<dbReference type="Gene3D" id="3.20.20.100">
    <property type="entry name" value="NADP-dependent oxidoreductase domain"/>
    <property type="match status" value="1"/>
</dbReference>
<reference evidence="8 9" key="1">
    <citation type="submission" date="2020-08" db="EMBL/GenBank/DDBJ databases">
        <title>Plant Genome Project.</title>
        <authorList>
            <person name="Zhang R.-G."/>
        </authorList>
    </citation>
    <scope>NUCLEOTIDE SEQUENCE [LARGE SCALE GENOMIC DNA]</scope>
    <source>
        <tissue evidence="8">Rhizome</tissue>
    </source>
</reference>
<dbReference type="InterPro" id="IPR044497">
    <property type="entry name" value="AKR4A/B"/>
</dbReference>
<gene>
    <name evidence="8" type="ORF">ZIOFF_041340</name>
    <name evidence="7" type="ORF">ZIOFF_045401</name>
</gene>
<comment type="similarity">
    <text evidence="1">Belongs to the aldo/keto reductase family.</text>
</comment>
<dbReference type="FunFam" id="3.20.20.100:FF:000014">
    <property type="entry name" value="NAD(P)-linked oxidoreductase superfamily protein"/>
    <property type="match status" value="1"/>
</dbReference>
<dbReference type="Proteomes" id="UP000734854">
    <property type="component" value="Unassembled WGS sequence"/>
</dbReference>
<dbReference type="GO" id="GO:1990641">
    <property type="term" value="P:response to iron ion starvation"/>
    <property type="evidence" value="ECO:0007669"/>
    <property type="project" value="UniProtKB-ARBA"/>
</dbReference>
<evidence type="ECO:0000256" key="5">
    <source>
        <dbReference type="PIRSR" id="PIRSR000097-3"/>
    </source>
</evidence>
<feature type="domain" description="NADP-dependent oxidoreductase" evidence="6">
    <location>
        <begin position="20"/>
        <end position="289"/>
    </location>
</feature>
<evidence type="ECO:0000313" key="9">
    <source>
        <dbReference type="Proteomes" id="UP000734854"/>
    </source>
</evidence>
<evidence type="ECO:0000259" key="6">
    <source>
        <dbReference type="Pfam" id="PF00248"/>
    </source>
</evidence>
<feature type="active site" description="Proton donor" evidence="3">
    <location>
        <position position="57"/>
    </location>
</feature>
<dbReference type="EMBL" id="JACMSC010000012">
    <property type="protein sequence ID" value="KAG6497500.1"/>
    <property type="molecule type" value="Genomic_DNA"/>
</dbReference>
<dbReference type="GO" id="GO:0019290">
    <property type="term" value="P:siderophore biosynthetic process"/>
    <property type="evidence" value="ECO:0007669"/>
    <property type="project" value="UniProtKB-ARBA"/>
</dbReference>
<dbReference type="EMBL" id="JACMSC010000011">
    <property type="protein sequence ID" value="KAG6501459.1"/>
    <property type="molecule type" value="Genomic_DNA"/>
</dbReference>
<keyword evidence="2" id="KW-0560">Oxidoreductase</keyword>
<feature type="binding site" evidence="4">
    <location>
        <position position="120"/>
    </location>
    <ligand>
        <name>substrate</name>
    </ligand>
</feature>
<comment type="caution">
    <text evidence="8">The sequence shown here is derived from an EMBL/GenBank/DDBJ whole genome shotgun (WGS) entry which is preliminary data.</text>
</comment>
<accession>A0A8J5KYQ2</accession>
<feature type="site" description="Lowers pKa of active site Tyr" evidence="5">
    <location>
        <position position="87"/>
    </location>
</feature>
<dbReference type="PIRSF" id="PIRSF000097">
    <property type="entry name" value="AKR"/>
    <property type="match status" value="1"/>
</dbReference>
<evidence type="ECO:0000256" key="4">
    <source>
        <dbReference type="PIRSR" id="PIRSR000097-2"/>
    </source>
</evidence>
<dbReference type="CDD" id="cd19124">
    <property type="entry name" value="AKR_AKR4A_4B"/>
    <property type="match status" value="1"/>
</dbReference>
<sequence>MANRAVPLNSIAGSKPMPVIGMGTAAYPWGSHPEATRSSVLRAIELGYRHFDTASLYQSEEPLGQAIAEALHSGLIKSRDELFITSKLWFTDAHKDLVLPALQKSLQKLQLEFLDLYLIHVPIGVKKKQETTDNTAQETVELCPIDISSVWMAMEECHALGLTKSIGVSNFSCKKLETLLSIAKVEVNPVWQQKKLREFCMGKGIQVCAYSPLGGTGALWGQDWVMESHVLKEIAVERGKTIPQICLRWVIEQGDCVVVKSYNEKRMLENLDIFDWELSEEDKQKISQIPQRKIITGMRLISDDGPYKSLEEFWDGEI</sequence>